<evidence type="ECO:0000313" key="4">
    <source>
        <dbReference type="Proteomes" id="UP000510650"/>
    </source>
</evidence>
<dbReference type="EMBL" id="CP055538">
    <property type="protein sequence ID" value="QLO13663.1"/>
    <property type="molecule type" value="Genomic_DNA"/>
</dbReference>
<reference evidence="2" key="2">
    <citation type="journal article" date="2021" name="Microb. Genom.">
        <title>A genomic epidemiological study shows that prevalence of antimicrobial resistance in Enterobacterales is associated with the livestock host, as well as antimicrobial usage.</title>
        <authorList>
            <person name="AbuOun M."/>
            <person name="Jones H."/>
            <person name="Stubberfield E."/>
            <person name="Gilson D."/>
            <person name="Shaw L.P."/>
            <person name="Hubbard A.T.M."/>
            <person name="Chau K.K."/>
            <person name="Sebra R."/>
            <person name="Peto T.E.A."/>
            <person name="Crook D.W."/>
            <person name="Read D.S."/>
            <person name="Gweon H.S."/>
            <person name="Walker A.S."/>
            <person name="Stoesser N."/>
            <person name="Smith R.P."/>
            <person name="Anjum M.F."/>
            <person name="On Behalf Of The Rehab Consortium."/>
        </authorList>
    </citation>
    <scope>NUCLEOTIDE SEQUENCE</scope>
    <source>
        <strain evidence="3">RHBSTW-00334</strain>
        <strain evidence="2">RHBSTW-00398</strain>
    </source>
</reference>
<dbReference type="AlphaFoldDB" id="A0AAE7KYM2"/>
<dbReference type="EMBL" id="CP056597">
    <property type="protein sequence ID" value="QLY37446.1"/>
    <property type="molecule type" value="Genomic_DNA"/>
</dbReference>
<dbReference type="Proteomes" id="UP000510650">
    <property type="component" value="Chromosome"/>
</dbReference>
<keyword evidence="1" id="KW-0472">Membrane</keyword>
<feature type="transmembrane region" description="Helical" evidence="1">
    <location>
        <begin position="20"/>
        <end position="38"/>
    </location>
</feature>
<dbReference type="RefSeq" id="WP_181219458.1">
    <property type="nucleotide sequence ID" value="NZ_CP055538.1"/>
</dbReference>
<reference evidence="4 5" key="1">
    <citation type="submission" date="2020-06" db="EMBL/GenBank/DDBJ databases">
        <title>REHAB project genomes.</title>
        <authorList>
            <person name="Shaw L.P."/>
        </authorList>
    </citation>
    <scope>NUCLEOTIDE SEQUENCE [LARGE SCALE GENOMIC DNA]</scope>
    <source>
        <strain evidence="5">RHBSTW-00334</strain>
        <strain evidence="4">RHBSTW-00398</strain>
    </source>
</reference>
<evidence type="ECO:0000313" key="2">
    <source>
        <dbReference type="EMBL" id="QLO13663.1"/>
    </source>
</evidence>
<name>A0AAE7KYM2_CITFR</name>
<proteinExistence type="predicted"/>
<organism evidence="2 4">
    <name type="scientific">Citrobacter freundii</name>
    <dbReference type="NCBI Taxonomy" id="546"/>
    <lineage>
        <taxon>Bacteria</taxon>
        <taxon>Pseudomonadati</taxon>
        <taxon>Pseudomonadota</taxon>
        <taxon>Gammaproteobacteria</taxon>
        <taxon>Enterobacterales</taxon>
        <taxon>Enterobacteriaceae</taxon>
        <taxon>Citrobacter</taxon>
        <taxon>Citrobacter freundii complex</taxon>
    </lineage>
</organism>
<keyword evidence="1" id="KW-0812">Transmembrane</keyword>
<sequence length="45" mass="5286">MKTQMLKHHNKMDKKLKKVVPILTLIYMMNALLPLNKYKKCVAGE</sequence>
<protein>
    <submittedName>
        <fullName evidence="2">Uncharacterized protein</fullName>
    </submittedName>
</protein>
<keyword evidence="1" id="KW-1133">Transmembrane helix</keyword>
<evidence type="ECO:0000313" key="3">
    <source>
        <dbReference type="EMBL" id="QLY37446.1"/>
    </source>
</evidence>
<evidence type="ECO:0000313" key="5">
    <source>
        <dbReference type="Proteomes" id="UP000512043"/>
    </source>
</evidence>
<gene>
    <name evidence="3" type="ORF">HV164_13350</name>
    <name evidence="2" type="ORF">HV183_09570</name>
</gene>
<accession>A0AAE7KYM2</accession>
<dbReference type="Proteomes" id="UP000512043">
    <property type="component" value="Chromosome"/>
</dbReference>
<evidence type="ECO:0000256" key="1">
    <source>
        <dbReference type="SAM" id="Phobius"/>
    </source>
</evidence>